<organism evidence="1 2">
    <name type="scientific">Cinara cedri</name>
    <dbReference type="NCBI Taxonomy" id="506608"/>
    <lineage>
        <taxon>Eukaryota</taxon>
        <taxon>Metazoa</taxon>
        <taxon>Ecdysozoa</taxon>
        <taxon>Arthropoda</taxon>
        <taxon>Hexapoda</taxon>
        <taxon>Insecta</taxon>
        <taxon>Pterygota</taxon>
        <taxon>Neoptera</taxon>
        <taxon>Paraneoptera</taxon>
        <taxon>Hemiptera</taxon>
        <taxon>Sternorrhyncha</taxon>
        <taxon>Aphidomorpha</taxon>
        <taxon>Aphidoidea</taxon>
        <taxon>Aphididae</taxon>
        <taxon>Lachninae</taxon>
        <taxon>Cinara</taxon>
    </lineage>
</organism>
<reference evidence="1 2" key="1">
    <citation type="submission" date="2019-08" db="EMBL/GenBank/DDBJ databases">
        <authorList>
            <person name="Alioto T."/>
            <person name="Alioto T."/>
            <person name="Gomez Garrido J."/>
        </authorList>
    </citation>
    <scope>NUCLEOTIDE SEQUENCE [LARGE SCALE GENOMIC DNA]</scope>
</reference>
<evidence type="ECO:0000313" key="2">
    <source>
        <dbReference type="Proteomes" id="UP000325440"/>
    </source>
</evidence>
<sequence>MDTTTIVKRSSTYTENDTSVNKALIADVSRLIGEKRQLSLSPTDCAYSEKLKESSPESDEKQP</sequence>
<dbReference type="AlphaFoldDB" id="A0A5E4M4Y1"/>
<name>A0A5E4M4Y1_9HEMI</name>
<accession>A0A5E4M4Y1</accession>
<dbReference type="EMBL" id="CABPRJ010000073">
    <property type="protein sequence ID" value="VVC27214.1"/>
    <property type="molecule type" value="Genomic_DNA"/>
</dbReference>
<feature type="non-terminal residue" evidence="1">
    <location>
        <position position="63"/>
    </location>
</feature>
<gene>
    <name evidence="1" type="ORF">CINCED_3A000975</name>
</gene>
<keyword evidence="2" id="KW-1185">Reference proteome</keyword>
<dbReference type="Proteomes" id="UP000325440">
    <property type="component" value="Unassembled WGS sequence"/>
</dbReference>
<proteinExistence type="predicted"/>
<evidence type="ECO:0000313" key="1">
    <source>
        <dbReference type="EMBL" id="VVC27214.1"/>
    </source>
</evidence>
<protein>
    <submittedName>
        <fullName evidence="1">Uncharacterized protein</fullName>
    </submittedName>
</protein>